<reference evidence="2 3" key="1">
    <citation type="journal article" date="2012" name="BMC Genomics">
        <title>Tools to kill: Genome of one of the most destructive plant pathogenic fungi Macrophomina phaseolina.</title>
        <authorList>
            <person name="Islam M.S."/>
            <person name="Haque M.S."/>
            <person name="Islam M.M."/>
            <person name="Emdad E.M."/>
            <person name="Halim A."/>
            <person name="Hossen Q.M.M."/>
            <person name="Hossain M.Z."/>
            <person name="Ahmed B."/>
            <person name="Rahim S."/>
            <person name="Rahman M.S."/>
            <person name="Alam M.M."/>
            <person name="Hou S."/>
            <person name="Wan X."/>
            <person name="Saito J.A."/>
            <person name="Alam M."/>
        </authorList>
    </citation>
    <scope>NUCLEOTIDE SEQUENCE [LARGE SCALE GENOMIC DNA]</scope>
    <source>
        <strain evidence="2 3">MS6</strain>
    </source>
</reference>
<dbReference type="EMBL" id="AHHD01000295">
    <property type="protein sequence ID" value="EKG15529.1"/>
    <property type="molecule type" value="Genomic_DNA"/>
</dbReference>
<accession>K2RZB3</accession>
<evidence type="ECO:0000256" key="1">
    <source>
        <dbReference type="SAM" id="SignalP"/>
    </source>
</evidence>
<organism evidence="2 3">
    <name type="scientific">Macrophomina phaseolina (strain MS6)</name>
    <name type="common">Charcoal rot fungus</name>
    <dbReference type="NCBI Taxonomy" id="1126212"/>
    <lineage>
        <taxon>Eukaryota</taxon>
        <taxon>Fungi</taxon>
        <taxon>Dikarya</taxon>
        <taxon>Ascomycota</taxon>
        <taxon>Pezizomycotina</taxon>
        <taxon>Dothideomycetes</taxon>
        <taxon>Dothideomycetes incertae sedis</taxon>
        <taxon>Botryosphaeriales</taxon>
        <taxon>Botryosphaeriaceae</taxon>
        <taxon>Macrophomina</taxon>
    </lineage>
</organism>
<proteinExistence type="predicted"/>
<sequence length="130" mass="14651">MPVPLFCILFVTWITICPNQKRCRMSRQIRPLLPGHGGSGSISEIRGTLPTVSPQFASMVGPGMDPFTFRQCLAPQCTSLSGYHSHTTRIYHWQCCQYIQIQRLTRWTLLPEAPQEILQRKCSKGVSSAS</sequence>
<dbReference type="Proteomes" id="UP000007129">
    <property type="component" value="Unassembled WGS sequence"/>
</dbReference>
<evidence type="ECO:0000313" key="3">
    <source>
        <dbReference type="Proteomes" id="UP000007129"/>
    </source>
</evidence>
<evidence type="ECO:0000313" key="2">
    <source>
        <dbReference type="EMBL" id="EKG15529.1"/>
    </source>
</evidence>
<protein>
    <recommendedName>
        <fullName evidence="4">Secreted protein</fullName>
    </recommendedName>
</protein>
<feature type="signal peptide" evidence="1">
    <location>
        <begin position="1"/>
        <end position="23"/>
    </location>
</feature>
<dbReference type="AlphaFoldDB" id="K2RZB3"/>
<comment type="caution">
    <text evidence="2">The sequence shown here is derived from an EMBL/GenBank/DDBJ whole genome shotgun (WGS) entry which is preliminary data.</text>
</comment>
<dbReference type="HOGENOM" id="CLU_1938562_0_0_1"/>
<keyword evidence="1" id="KW-0732">Signal</keyword>
<gene>
    <name evidence="2" type="ORF">MPH_07269</name>
</gene>
<dbReference type="VEuPathDB" id="FungiDB:MPH_07269"/>
<evidence type="ECO:0008006" key="4">
    <source>
        <dbReference type="Google" id="ProtNLM"/>
    </source>
</evidence>
<feature type="chain" id="PRO_5003867165" description="Secreted protein" evidence="1">
    <location>
        <begin position="24"/>
        <end position="130"/>
    </location>
</feature>
<dbReference type="InParanoid" id="K2RZB3"/>
<name>K2RZB3_MACPH</name>